<dbReference type="Proteomes" id="UP000011687">
    <property type="component" value="Unassembled WGS sequence"/>
</dbReference>
<evidence type="ECO:0000313" key="4">
    <source>
        <dbReference type="Proteomes" id="UP000011687"/>
    </source>
</evidence>
<keyword evidence="1" id="KW-0812">Transmembrane</keyword>
<dbReference type="AlphaFoldDB" id="M0KPH3"/>
<protein>
    <recommendedName>
        <fullName evidence="2">Archaeal Type IV pilin N-terminal domain-containing protein</fullName>
    </recommendedName>
</protein>
<keyword evidence="4" id="KW-1185">Reference proteome</keyword>
<organism evidence="3 4">
    <name type="scientific">Haloarcula marismortui ATCC 33799</name>
    <dbReference type="NCBI Taxonomy" id="662475"/>
    <lineage>
        <taxon>Archaea</taxon>
        <taxon>Methanobacteriati</taxon>
        <taxon>Methanobacteriota</taxon>
        <taxon>Stenosarchaea group</taxon>
        <taxon>Halobacteria</taxon>
        <taxon>Halobacteriales</taxon>
        <taxon>Haloarculaceae</taxon>
        <taxon>Haloarcula</taxon>
    </lineage>
</organism>
<name>M0KPH3_9EURY</name>
<dbReference type="EMBL" id="AOLS01000032">
    <property type="protein sequence ID" value="EMA22034.1"/>
    <property type="molecule type" value="Genomic_DNA"/>
</dbReference>
<feature type="domain" description="Archaeal Type IV pilin N-terminal" evidence="2">
    <location>
        <begin position="15"/>
        <end position="79"/>
    </location>
</feature>
<proteinExistence type="predicted"/>
<evidence type="ECO:0000259" key="2">
    <source>
        <dbReference type="Pfam" id="PF07790"/>
    </source>
</evidence>
<gene>
    <name evidence="3" type="ORF">C435_05388</name>
</gene>
<dbReference type="InterPro" id="IPR012859">
    <property type="entry name" value="Pilin_N_archaeal"/>
</dbReference>
<dbReference type="Pfam" id="PF07790">
    <property type="entry name" value="Pilin_N"/>
    <property type="match status" value="1"/>
</dbReference>
<evidence type="ECO:0000256" key="1">
    <source>
        <dbReference type="SAM" id="Phobius"/>
    </source>
</evidence>
<dbReference type="PATRIC" id="fig|662475.6.peg.1038"/>
<comment type="caution">
    <text evidence="3">The sequence shown here is derived from an EMBL/GenBank/DDBJ whole genome shotgun (WGS) entry which is preliminary data.</text>
</comment>
<feature type="transmembrane region" description="Helical" evidence="1">
    <location>
        <begin position="15"/>
        <end position="37"/>
    </location>
</feature>
<dbReference type="RefSeq" id="WP_007188379.1">
    <property type="nucleotide sequence ID" value="NZ_AOLS01000032.1"/>
</dbReference>
<keyword evidence="1" id="KW-0472">Membrane</keyword>
<evidence type="ECO:0000313" key="3">
    <source>
        <dbReference type="EMBL" id="EMA22034.1"/>
    </source>
</evidence>
<sequence>MGQFRTETVGMTEGIGVAVLIGLTLLVTAIVGLNVLVIEDDDGGGPQANYSYDYISDNQVLIVTHERGDEFKAGNVDIQGPDNRVTWAEVAGRDSEATVGPGDVVQLSSGSAYQQQVRAQDTITIYHNTSGNRTQLDQWDGAN</sequence>
<keyword evidence="1" id="KW-1133">Transmembrane helix</keyword>
<accession>M0KPH3</accession>
<reference evidence="3 4" key="1">
    <citation type="journal article" date="2014" name="PLoS Genet.">
        <title>Phylogenetically driven sequencing of extremely halophilic archaea reveals strategies for static and dynamic osmo-response.</title>
        <authorList>
            <person name="Becker E.A."/>
            <person name="Seitzer P.M."/>
            <person name="Tritt A."/>
            <person name="Larsen D."/>
            <person name="Krusor M."/>
            <person name="Yao A.I."/>
            <person name="Wu D."/>
            <person name="Madern D."/>
            <person name="Eisen J.A."/>
            <person name="Darling A.E."/>
            <person name="Facciotti M.T."/>
        </authorList>
    </citation>
    <scope>NUCLEOTIDE SEQUENCE [LARGE SCALE GENOMIC DNA]</scope>
    <source>
        <strain evidence="3 4">ATCC 33799</strain>
    </source>
</reference>